<dbReference type="InterPro" id="IPR015720">
    <property type="entry name" value="Emp24-like"/>
</dbReference>
<keyword evidence="5 7" id="KW-1133">Transmembrane helix</keyword>
<dbReference type="SMART" id="SM01190">
    <property type="entry name" value="EMP24_GP25L"/>
    <property type="match status" value="1"/>
</dbReference>
<reference evidence="10" key="1">
    <citation type="journal article" date="2012" name="Proc. Natl. Acad. Sci. U.S.A.">
        <title>Antigenic diversity is generated by distinct evolutionary mechanisms in African trypanosome species.</title>
        <authorList>
            <person name="Jackson A.P."/>
            <person name="Berry A."/>
            <person name="Aslett M."/>
            <person name="Allison H.C."/>
            <person name="Burton P."/>
            <person name="Vavrova-Anderson J."/>
            <person name="Brown R."/>
            <person name="Browne H."/>
            <person name="Corton N."/>
            <person name="Hauser H."/>
            <person name="Gamble J."/>
            <person name="Gilderthorp R."/>
            <person name="Marcello L."/>
            <person name="McQuillan J."/>
            <person name="Otto T.D."/>
            <person name="Quail M.A."/>
            <person name="Sanders M.J."/>
            <person name="van Tonder A."/>
            <person name="Ginger M.L."/>
            <person name="Field M.C."/>
            <person name="Barry J.D."/>
            <person name="Hertz-Fowler C."/>
            <person name="Berriman M."/>
        </authorList>
    </citation>
    <scope>NUCLEOTIDE SEQUENCE</scope>
    <source>
        <strain evidence="10">IL3000</strain>
    </source>
</reference>
<evidence type="ECO:0000256" key="4">
    <source>
        <dbReference type="ARBA" id="ARBA00022729"/>
    </source>
</evidence>
<feature type="chain" id="PRO_5003410618" evidence="8">
    <location>
        <begin position="24"/>
        <end position="204"/>
    </location>
</feature>
<dbReference type="PANTHER" id="PTHR22811">
    <property type="entry name" value="TRANSMEMBRANE EMP24 DOMAIN-CONTAINING PROTEIN"/>
    <property type="match status" value="1"/>
</dbReference>
<dbReference type="AlphaFoldDB" id="G0UT76"/>
<evidence type="ECO:0000256" key="6">
    <source>
        <dbReference type="ARBA" id="ARBA00023136"/>
    </source>
</evidence>
<feature type="signal peptide" evidence="8">
    <location>
        <begin position="1"/>
        <end position="23"/>
    </location>
</feature>
<comment type="similarity">
    <text evidence="2">Belongs to the EMP24/GP25L family.</text>
</comment>
<comment type="subcellular location">
    <subcellularLocation>
        <location evidence="1">Membrane</location>
        <topology evidence="1">Single-pass type I membrane protein</topology>
    </subcellularLocation>
</comment>
<dbReference type="VEuPathDB" id="TriTrypDB:TcIL3000_8_8190"/>
<dbReference type="InterPro" id="IPR009038">
    <property type="entry name" value="GOLD_dom"/>
</dbReference>
<feature type="transmembrane region" description="Helical" evidence="7">
    <location>
        <begin position="171"/>
        <end position="194"/>
    </location>
</feature>
<evidence type="ECO:0000256" key="3">
    <source>
        <dbReference type="ARBA" id="ARBA00022692"/>
    </source>
</evidence>
<keyword evidence="4 8" id="KW-0732">Signal</keyword>
<organism evidence="10">
    <name type="scientific">Trypanosoma congolense (strain IL3000)</name>
    <dbReference type="NCBI Taxonomy" id="1068625"/>
    <lineage>
        <taxon>Eukaryota</taxon>
        <taxon>Discoba</taxon>
        <taxon>Euglenozoa</taxon>
        <taxon>Kinetoplastea</taxon>
        <taxon>Metakinetoplastina</taxon>
        <taxon>Trypanosomatida</taxon>
        <taxon>Trypanosomatidae</taxon>
        <taxon>Trypanosoma</taxon>
        <taxon>Nannomonas</taxon>
    </lineage>
</organism>
<accession>G0UT76</accession>
<evidence type="ECO:0000256" key="7">
    <source>
        <dbReference type="SAM" id="Phobius"/>
    </source>
</evidence>
<keyword evidence="3 7" id="KW-0812">Transmembrane</keyword>
<sequence>MALPPSFFSVLAALTFALYTTEAVTTNLEKDELFCIKEVVPSHTRLAFQFNVLDRGTSEIYVELHDQNDTEVKRWDAAPSGDHEVLSSSGVTAVRACFKNRDPHGVHGKVSFHLRFHVDYGNGRGDREMLDPVERLVESASRGMRRVVSKQDDLEALQQSHMSAVYETEKWMFLWIVFQLGSLIVMSVVQLYFLRRFLERKSYV</sequence>
<gene>
    <name evidence="10" type="ORF">TCIL3000_8_8190</name>
</gene>
<feature type="domain" description="GOLD" evidence="9">
    <location>
        <begin position="23"/>
        <end position="199"/>
    </location>
</feature>
<dbReference type="Pfam" id="PF01105">
    <property type="entry name" value="EMP24_GP25L"/>
    <property type="match status" value="1"/>
</dbReference>
<keyword evidence="6 7" id="KW-0472">Membrane</keyword>
<evidence type="ECO:0000256" key="2">
    <source>
        <dbReference type="ARBA" id="ARBA00007104"/>
    </source>
</evidence>
<proteinExistence type="inferred from homology"/>
<evidence type="ECO:0000313" key="10">
    <source>
        <dbReference type="EMBL" id="CCC92589.1"/>
    </source>
</evidence>
<evidence type="ECO:0000256" key="1">
    <source>
        <dbReference type="ARBA" id="ARBA00004479"/>
    </source>
</evidence>
<evidence type="ECO:0000256" key="5">
    <source>
        <dbReference type="ARBA" id="ARBA00022989"/>
    </source>
</evidence>
<evidence type="ECO:0000259" key="9">
    <source>
        <dbReference type="SMART" id="SM01190"/>
    </source>
</evidence>
<name>G0UT76_TRYCI</name>
<dbReference type="GO" id="GO:0016020">
    <property type="term" value="C:membrane"/>
    <property type="evidence" value="ECO:0007669"/>
    <property type="project" value="UniProtKB-SubCell"/>
</dbReference>
<protein>
    <submittedName>
        <fullName evidence="10">Uncharacterized protein TCIL3000_8_8190</fullName>
    </submittedName>
</protein>
<dbReference type="EMBL" id="HE575321">
    <property type="protein sequence ID" value="CCC92589.1"/>
    <property type="molecule type" value="Genomic_DNA"/>
</dbReference>
<evidence type="ECO:0000256" key="8">
    <source>
        <dbReference type="SAM" id="SignalP"/>
    </source>
</evidence>